<protein>
    <submittedName>
        <fullName evidence="2">Uncharacterized protein</fullName>
    </submittedName>
</protein>
<keyword evidence="3" id="KW-1185">Reference proteome</keyword>
<proteinExistence type="predicted"/>
<accession>A0A9W9L452</accession>
<feature type="compositionally biased region" description="Basic and acidic residues" evidence="1">
    <location>
        <begin position="13"/>
        <end position="29"/>
    </location>
</feature>
<evidence type="ECO:0000313" key="3">
    <source>
        <dbReference type="Proteomes" id="UP001149079"/>
    </source>
</evidence>
<evidence type="ECO:0000313" key="2">
    <source>
        <dbReference type="EMBL" id="KAJ5135314.1"/>
    </source>
</evidence>
<dbReference type="AlphaFoldDB" id="A0A9W9L452"/>
<sequence length="112" mass="12917">MSRTLSRTLSPRKKQETSEVSEDPWKSDDPFGPPQVHRPVPSGIQRIRGTLSKLLPSSLAEKELLRKKNQYKSPLTQRNVHTLQTEQECDEAYKPNLHSPEVQVTEWLQRVS</sequence>
<gene>
    <name evidence="2" type="ORF">N7515_004592</name>
</gene>
<reference evidence="2" key="2">
    <citation type="journal article" date="2023" name="IMA Fungus">
        <title>Comparative genomic study of the Penicillium genus elucidates a diverse pangenome and 15 lateral gene transfer events.</title>
        <authorList>
            <person name="Petersen C."/>
            <person name="Sorensen T."/>
            <person name="Nielsen M.R."/>
            <person name="Sondergaard T.E."/>
            <person name="Sorensen J.L."/>
            <person name="Fitzpatrick D.A."/>
            <person name="Frisvad J.C."/>
            <person name="Nielsen K.L."/>
        </authorList>
    </citation>
    <scope>NUCLEOTIDE SEQUENCE</scope>
    <source>
        <strain evidence="2">IBT 22155</strain>
    </source>
</reference>
<dbReference type="RefSeq" id="XP_056522286.1">
    <property type="nucleotide sequence ID" value="XM_056665336.1"/>
</dbReference>
<comment type="caution">
    <text evidence="2">The sequence shown here is derived from an EMBL/GenBank/DDBJ whole genome shotgun (WGS) entry which is preliminary data.</text>
</comment>
<organism evidence="2 3">
    <name type="scientific">Penicillium bovifimosum</name>
    <dbReference type="NCBI Taxonomy" id="126998"/>
    <lineage>
        <taxon>Eukaryota</taxon>
        <taxon>Fungi</taxon>
        <taxon>Dikarya</taxon>
        <taxon>Ascomycota</taxon>
        <taxon>Pezizomycotina</taxon>
        <taxon>Eurotiomycetes</taxon>
        <taxon>Eurotiomycetidae</taxon>
        <taxon>Eurotiales</taxon>
        <taxon>Aspergillaceae</taxon>
        <taxon>Penicillium</taxon>
    </lineage>
</organism>
<name>A0A9W9L452_9EURO</name>
<feature type="region of interest" description="Disordered" evidence="1">
    <location>
        <begin position="1"/>
        <end position="45"/>
    </location>
</feature>
<evidence type="ECO:0000256" key="1">
    <source>
        <dbReference type="SAM" id="MobiDB-lite"/>
    </source>
</evidence>
<dbReference type="GeneID" id="81404506"/>
<reference evidence="2" key="1">
    <citation type="submission" date="2022-11" db="EMBL/GenBank/DDBJ databases">
        <authorList>
            <person name="Petersen C."/>
        </authorList>
    </citation>
    <scope>NUCLEOTIDE SEQUENCE</scope>
    <source>
        <strain evidence="2">IBT 22155</strain>
    </source>
</reference>
<dbReference type="Proteomes" id="UP001149079">
    <property type="component" value="Unassembled WGS sequence"/>
</dbReference>
<dbReference type="EMBL" id="JAPQKL010000004">
    <property type="protein sequence ID" value="KAJ5135314.1"/>
    <property type="molecule type" value="Genomic_DNA"/>
</dbReference>
<dbReference type="OrthoDB" id="4223756at2759"/>